<evidence type="ECO:0000313" key="2">
    <source>
        <dbReference type="Proteomes" id="UP000324222"/>
    </source>
</evidence>
<reference evidence="1 2" key="1">
    <citation type="submission" date="2019-05" db="EMBL/GenBank/DDBJ databases">
        <title>Another draft genome of Portunus trituberculatus and its Hox gene families provides insights of decapod evolution.</title>
        <authorList>
            <person name="Jeong J.-H."/>
            <person name="Song I."/>
            <person name="Kim S."/>
            <person name="Choi T."/>
            <person name="Kim D."/>
            <person name="Ryu S."/>
            <person name="Kim W."/>
        </authorList>
    </citation>
    <scope>NUCLEOTIDE SEQUENCE [LARGE SCALE GENOMIC DNA]</scope>
    <source>
        <tissue evidence="1">Muscle</tissue>
    </source>
</reference>
<organism evidence="1 2">
    <name type="scientific">Portunus trituberculatus</name>
    <name type="common">Swimming crab</name>
    <name type="synonym">Neptunus trituberculatus</name>
    <dbReference type="NCBI Taxonomy" id="210409"/>
    <lineage>
        <taxon>Eukaryota</taxon>
        <taxon>Metazoa</taxon>
        <taxon>Ecdysozoa</taxon>
        <taxon>Arthropoda</taxon>
        <taxon>Crustacea</taxon>
        <taxon>Multicrustacea</taxon>
        <taxon>Malacostraca</taxon>
        <taxon>Eumalacostraca</taxon>
        <taxon>Eucarida</taxon>
        <taxon>Decapoda</taxon>
        <taxon>Pleocyemata</taxon>
        <taxon>Brachyura</taxon>
        <taxon>Eubrachyura</taxon>
        <taxon>Portunoidea</taxon>
        <taxon>Portunidae</taxon>
        <taxon>Portuninae</taxon>
        <taxon>Portunus</taxon>
    </lineage>
</organism>
<accession>A0A5B7K5H0</accession>
<dbReference type="EMBL" id="VSRR010128679">
    <property type="protein sequence ID" value="MPD01807.1"/>
    <property type="molecule type" value="Genomic_DNA"/>
</dbReference>
<name>A0A5B7K5H0_PORTR</name>
<evidence type="ECO:0000313" key="1">
    <source>
        <dbReference type="EMBL" id="MPD01807.1"/>
    </source>
</evidence>
<protein>
    <submittedName>
        <fullName evidence="1">Uncharacterized protein</fullName>
    </submittedName>
</protein>
<sequence length="139" mass="15157">MGSFNKFLSTLQTLMISNTTVCQCVFSEIRLCEKFLATCFTFMIPDATVSSGVLGEFRLCGKYLVTLLTLMILNTTVCQGLLLLQNTHGGACQHKRYGFPAESHEELAAVVGGSLLDSGLAWSGLRVLEQKVKKLDGTE</sequence>
<keyword evidence="2" id="KW-1185">Reference proteome</keyword>
<comment type="caution">
    <text evidence="1">The sequence shown here is derived from an EMBL/GenBank/DDBJ whole genome shotgun (WGS) entry which is preliminary data.</text>
</comment>
<proteinExistence type="predicted"/>
<dbReference type="Proteomes" id="UP000324222">
    <property type="component" value="Unassembled WGS sequence"/>
</dbReference>
<gene>
    <name evidence="1" type="ORF">E2C01_097352</name>
</gene>
<dbReference type="AlphaFoldDB" id="A0A5B7K5H0"/>